<protein>
    <submittedName>
        <fullName evidence="1">Uncharacterized protein</fullName>
    </submittedName>
</protein>
<proteinExistence type="predicted"/>
<evidence type="ECO:0000313" key="1">
    <source>
        <dbReference type="EMBL" id="RNA40350.1"/>
    </source>
</evidence>
<accession>A0A3M7SXP1</accession>
<dbReference type="Proteomes" id="UP000276133">
    <property type="component" value="Unassembled WGS sequence"/>
</dbReference>
<organism evidence="1 2">
    <name type="scientific">Brachionus plicatilis</name>
    <name type="common">Marine rotifer</name>
    <name type="synonym">Brachionus muelleri</name>
    <dbReference type="NCBI Taxonomy" id="10195"/>
    <lineage>
        <taxon>Eukaryota</taxon>
        <taxon>Metazoa</taxon>
        <taxon>Spiralia</taxon>
        <taxon>Gnathifera</taxon>
        <taxon>Rotifera</taxon>
        <taxon>Eurotatoria</taxon>
        <taxon>Monogononta</taxon>
        <taxon>Pseudotrocha</taxon>
        <taxon>Ploima</taxon>
        <taxon>Brachionidae</taxon>
        <taxon>Brachionus</taxon>
    </lineage>
</organism>
<evidence type="ECO:0000313" key="2">
    <source>
        <dbReference type="Proteomes" id="UP000276133"/>
    </source>
</evidence>
<comment type="caution">
    <text evidence="1">The sequence shown here is derived from an EMBL/GenBank/DDBJ whole genome shotgun (WGS) entry which is preliminary data.</text>
</comment>
<dbReference type="EMBL" id="REGN01000651">
    <property type="protein sequence ID" value="RNA40350.1"/>
    <property type="molecule type" value="Genomic_DNA"/>
</dbReference>
<dbReference type="AlphaFoldDB" id="A0A3M7SXP1"/>
<keyword evidence="2" id="KW-1185">Reference proteome</keyword>
<name>A0A3M7SXP1_BRAPC</name>
<gene>
    <name evidence="1" type="ORF">BpHYR1_042491</name>
</gene>
<sequence length="71" mass="8650">MTTIMCATQTNVAFLMRRIEWRYIFSKRYKNLPGIILWENCELNLTTRHIQYLKMLPKNLQEKCDRLKSKL</sequence>
<reference evidence="1 2" key="1">
    <citation type="journal article" date="2018" name="Sci. Rep.">
        <title>Genomic signatures of local adaptation to the degree of environmental predictability in rotifers.</title>
        <authorList>
            <person name="Franch-Gras L."/>
            <person name="Hahn C."/>
            <person name="Garcia-Roger E.M."/>
            <person name="Carmona M.J."/>
            <person name="Serra M."/>
            <person name="Gomez A."/>
        </authorList>
    </citation>
    <scope>NUCLEOTIDE SEQUENCE [LARGE SCALE GENOMIC DNA]</scope>
    <source>
        <strain evidence="1">HYR1</strain>
    </source>
</reference>